<evidence type="ECO:0000256" key="5">
    <source>
        <dbReference type="ARBA" id="ARBA00022737"/>
    </source>
</evidence>
<dbReference type="Proteomes" id="UP001189122">
    <property type="component" value="Unassembled WGS sequence"/>
</dbReference>
<dbReference type="SMART" id="SM00517">
    <property type="entry name" value="PolyA"/>
    <property type="match status" value="1"/>
</dbReference>
<dbReference type="InterPro" id="IPR036053">
    <property type="entry name" value="PABP-dom"/>
</dbReference>
<dbReference type="GO" id="GO:0005737">
    <property type="term" value="C:cytoplasm"/>
    <property type="evidence" value="ECO:0007669"/>
    <property type="project" value="UniProtKB-SubCell"/>
</dbReference>
<keyword evidence="14" id="KW-1185">Reference proteome</keyword>
<feature type="region of interest" description="Disordered" evidence="10">
    <location>
        <begin position="1"/>
        <end position="28"/>
    </location>
</feature>
<feature type="domain" description="RRM" evidence="11">
    <location>
        <begin position="213"/>
        <end position="290"/>
    </location>
</feature>
<dbReference type="GO" id="GO:0003729">
    <property type="term" value="F:mRNA binding"/>
    <property type="evidence" value="ECO:0007669"/>
    <property type="project" value="TreeGrafter"/>
</dbReference>
<dbReference type="PANTHER" id="PTHR48025">
    <property type="entry name" value="OS02G0815200 PROTEIN"/>
    <property type="match status" value="1"/>
</dbReference>
<reference evidence="13 14" key="1">
    <citation type="submission" date="2019-12" db="EMBL/GenBank/DDBJ databases">
        <authorList>
            <person name="Scholz U."/>
            <person name="Mascher M."/>
            <person name="Fiebig A."/>
        </authorList>
    </citation>
    <scope>NUCLEOTIDE SEQUENCE</scope>
</reference>
<dbReference type="InterPro" id="IPR003954">
    <property type="entry name" value="RRM_euk-type"/>
</dbReference>
<evidence type="ECO:0000313" key="14">
    <source>
        <dbReference type="Proteomes" id="UP001189122"/>
    </source>
</evidence>
<feature type="domain" description="RRM" evidence="11">
    <location>
        <begin position="315"/>
        <end position="393"/>
    </location>
</feature>
<name>A0A7I8JAV3_SPIIN</name>
<organism evidence="13">
    <name type="scientific">Spirodela intermedia</name>
    <name type="common">Intermediate duckweed</name>
    <dbReference type="NCBI Taxonomy" id="51605"/>
    <lineage>
        <taxon>Eukaryota</taxon>
        <taxon>Viridiplantae</taxon>
        <taxon>Streptophyta</taxon>
        <taxon>Embryophyta</taxon>
        <taxon>Tracheophyta</taxon>
        <taxon>Spermatophyta</taxon>
        <taxon>Magnoliopsida</taxon>
        <taxon>Liliopsida</taxon>
        <taxon>Araceae</taxon>
        <taxon>Lemnoideae</taxon>
        <taxon>Spirodela</taxon>
    </lineage>
</organism>
<dbReference type="GO" id="GO:0005634">
    <property type="term" value="C:nucleus"/>
    <property type="evidence" value="ECO:0007669"/>
    <property type="project" value="UniProtKB-SubCell"/>
</dbReference>
<evidence type="ECO:0000256" key="6">
    <source>
        <dbReference type="ARBA" id="ARBA00022884"/>
    </source>
</evidence>
<dbReference type="InterPro" id="IPR035979">
    <property type="entry name" value="RBD_domain_sf"/>
</dbReference>
<feature type="domain" description="RRM" evidence="11">
    <location>
        <begin position="33"/>
        <end position="111"/>
    </location>
</feature>
<dbReference type="Gene3D" id="3.30.70.330">
    <property type="match status" value="4"/>
</dbReference>
<keyword evidence="5" id="KW-0677">Repeat</keyword>
<dbReference type="AlphaFoldDB" id="A0A7I8JAV3"/>
<protein>
    <submittedName>
        <fullName evidence="13">Uncharacterized protein</fullName>
    </submittedName>
</protein>
<feature type="domain" description="PABC" evidence="12">
    <location>
        <begin position="543"/>
        <end position="615"/>
    </location>
</feature>
<comment type="similarity">
    <text evidence="3">Belongs to the polyadenylate-binding protein type-1 family.</text>
</comment>
<dbReference type="SMART" id="SM00361">
    <property type="entry name" value="RRM_1"/>
    <property type="match status" value="3"/>
</dbReference>
<evidence type="ECO:0000313" key="13">
    <source>
        <dbReference type="EMBL" id="CAA2627968.1"/>
    </source>
</evidence>
<dbReference type="SUPFAM" id="SSF54928">
    <property type="entry name" value="RNA-binding domain, RBD"/>
    <property type="match status" value="2"/>
</dbReference>
<evidence type="ECO:0000256" key="7">
    <source>
        <dbReference type="ARBA" id="ARBA00023242"/>
    </source>
</evidence>
<comment type="subcellular location">
    <subcellularLocation>
        <location evidence="2">Cytoplasm</location>
    </subcellularLocation>
    <subcellularLocation>
        <location evidence="1">Nucleus</location>
    </subcellularLocation>
</comment>
<dbReference type="Pfam" id="PF00076">
    <property type="entry name" value="RRM_1"/>
    <property type="match status" value="3"/>
</dbReference>
<sequence length="620" mass="67861">MPVHEAELAAEAPPPPAGGDPTVAGHAPPSSPMSLYVGDLQLDVTEDQLLAMFARIGVIASIRICRDAVTGASLGYAYVNFVSSEDAICALEALNHTAVNGKPIRIMWSHRDSDVRKSGIGNLFVKNLAESIDSLKLQEIFSRFGKILSCKVATSPGGKSKCHGYVQFNTQESANAALQELHEACIEGKKIRYVTNFIKRSERVVPSSDANYTNLYVKNLDQDITEELLHLKFSEFGKITSVAIAVDSSGSSRGFGFVNYESPGSAKTAVETMNGMQLGRTALYVARAQKKAEREKILGRLYGASHNDSAKNMASNVYVKNIHDSVSDDDLREHFMMRDDKGVSKGFGFVCFSSADEAKRASTESSLFSMFSKLLPLGFMFHGKPLYVAIAQRKQERQTHLRLRYAQMMSGFAAPSSGVIHAGYPPIYYPPPGPNLMYQPVPTRPGWMIPNGFVPPTKLGFQASSPPMVSFFSRFPGFSSFYRASSPPVRPSFCRIQILVHFLMCSGHLLKWDSEGDNVPIHQMHDLADGLAVSAYAASKSQGVDVLRTMLASASPQQQKQMLGEHLFPLSHLAAKITGMLLEMDNWELLLLLESPHSLAAKVDEAAQVLKISKAKSGRR</sequence>
<evidence type="ECO:0000256" key="8">
    <source>
        <dbReference type="ARBA" id="ARBA00054110"/>
    </source>
</evidence>
<dbReference type="FunFam" id="3.30.70.330:FF:000651">
    <property type="entry name" value="Poly(A) binding protein cytoplasmic 1 like"/>
    <property type="match status" value="1"/>
</dbReference>
<evidence type="ECO:0000256" key="10">
    <source>
        <dbReference type="SAM" id="MobiDB-lite"/>
    </source>
</evidence>
<dbReference type="PANTHER" id="PTHR48025:SF1">
    <property type="entry name" value="RRM DOMAIN-CONTAINING PROTEIN"/>
    <property type="match status" value="1"/>
</dbReference>
<evidence type="ECO:0000256" key="2">
    <source>
        <dbReference type="ARBA" id="ARBA00004496"/>
    </source>
</evidence>
<keyword evidence="4" id="KW-0963">Cytoplasm</keyword>
<feature type="domain" description="RRM" evidence="11">
    <location>
        <begin position="121"/>
        <end position="192"/>
    </location>
</feature>
<evidence type="ECO:0000259" key="11">
    <source>
        <dbReference type="PROSITE" id="PS50102"/>
    </source>
</evidence>
<dbReference type="EMBL" id="CACRZD030000010">
    <property type="protein sequence ID" value="CAA6667224.1"/>
    <property type="molecule type" value="Genomic_DNA"/>
</dbReference>
<proteinExistence type="inferred from homology"/>
<dbReference type="FunFam" id="3.30.70.330:FF:000500">
    <property type="entry name" value="Polyadenylate-binding protein"/>
    <property type="match status" value="1"/>
</dbReference>
<dbReference type="InterPro" id="IPR002004">
    <property type="entry name" value="PABP_HYD_C"/>
</dbReference>
<accession>A0A7I8JAV3</accession>
<keyword evidence="6 9" id="KW-0694">RNA-binding</keyword>
<dbReference type="Pfam" id="PF00658">
    <property type="entry name" value="MLLE"/>
    <property type="match status" value="1"/>
</dbReference>
<dbReference type="EMBL" id="LR743597">
    <property type="protein sequence ID" value="CAA2627968.1"/>
    <property type="molecule type" value="Genomic_DNA"/>
</dbReference>
<dbReference type="InterPro" id="IPR012677">
    <property type="entry name" value="Nucleotide-bd_a/b_plait_sf"/>
</dbReference>
<evidence type="ECO:0000256" key="4">
    <source>
        <dbReference type="ARBA" id="ARBA00022490"/>
    </source>
</evidence>
<evidence type="ECO:0000259" key="12">
    <source>
        <dbReference type="PROSITE" id="PS51309"/>
    </source>
</evidence>
<evidence type="ECO:0000256" key="9">
    <source>
        <dbReference type="PROSITE-ProRule" id="PRU00176"/>
    </source>
</evidence>
<evidence type="ECO:0000256" key="1">
    <source>
        <dbReference type="ARBA" id="ARBA00004123"/>
    </source>
</evidence>
<dbReference type="SUPFAM" id="SSF63570">
    <property type="entry name" value="PABC (PABP) domain"/>
    <property type="match status" value="1"/>
</dbReference>
<gene>
    <name evidence="13" type="ORF">SI7747_10013617</name>
</gene>
<dbReference type="InterPro" id="IPR050502">
    <property type="entry name" value="Euk_RNA-bind_prot"/>
</dbReference>
<dbReference type="PROSITE" id="PS50102">
    <property type="entry name" value="RRM"/>
    <property type="match status" value="4"/>
</dbReference>
<keyword evidence="7" id="KW-0539">Nucleus</keyword>
<evidence type="ECO:0000256" key="3">
    <source>
        <dbReference type="ARBA" id="ARBA00008557"/>
    </source>
</evidence>
<dbReference type="Gene3D" id="1.10.1900.10">
    <property type="entry name" value="c-terminal domain of poly(a) binding protein"/>
    <property type="match status" value="1"/>
</dbReference>
<dbReference type="PROSITE" id="PS51309">
    <property type="entry name" value="PABC"/>
    <property type="match status" value="1"/>
</dbReference>
<dbReference type="InterPro" id="IPR000504">
    <property type="entry name" value="RRM_dom"/>
</dbReference>
<comment type="function">
    <text evidence="8">Binds the poly(A) tail of mRNA. Appears to be an important mediator of the multiple roles of the poly(A) tail in mRNA biogenesis, stability and translation.</text>
</comment>
<dbReference type="SMART" id="SM00360">
    <property type="entry name" value="RRM"/>
    <property type="match status" value="4"/>
</dbReference>